<name>A0AA88AEL2_FICCA</name>
<reference evidence="15" key="1">
    <citation type="submission" date="2023-07" db="EMBL/GenBank/DDBJ databases">
        <title>draft genome sequence of fig (Ficus carica).</title>
        <authorList>
            <person name="Takahashi T."/>
            <person name="Nishimura K."/>
        </authorList>
    </citation>
    <scope>NUCLEOTIDE SEQUENCE</scope>
</reference>
<dbReference type="PIRSF" id="PIRSF000290">
    <property type="entry name" value="PPO_plant"/>
    <property type="match status" value="1"/>
</dbReference>
<evidence type="ECO:0000259" key="13">
    <source>
        <dbReference type="PROSITE" id="PS00497"/>
    </source>
</evidence>
<dbReference type="SUPFAM" id="SSF48056">
    <property type="entry name" value="Di-copper centre-containing domain"/>
    <property type="match status" value="1"/>
</dbReference>
<keyword evidence="5" id="KW-0560">Oxidoreductase</keyword>
<evidence type="ECO:0000256" key="11">
    <source>
        <dbReference type="PIRSR" id="PIRSR000290-3"/>
    </source>
</evidence>
<dbReference type="PROSITE" id="PS00498">
    <property type="entry name" value="TYROSINASE_2"/>
    <property type="match status" value="1"/>
</dbReference>
<dbReference type="InterPro" id="IPR008922">
    <property type="entry name" value="Di-copper_centre_dom_sf"/>
</dbReference>
<dbReference type="InterPro" id="IPR022739">
    <property type="entry name" value="Polyphenol_oxidase_cen"/>
</dbReference>
<proteinExistence type="inferred from homology"/>
<evidence type="ECO:0000256" key="3">
    <source>
        <dbReference type="ARBA" id="ARBA00022723"/>
    </source>
</evidence>
<dbReference type="PANTHER" id="PTHR11474:SF95">
    <property type="entry name" value="POLYPHENOL OXIDASE, CHLOROPLASTIC-LIKE"/>
    <property type="match status" value="1"/>
</dbReference>
<keyword evidence="6 9" id="KW-0186">Copper</keyword>
<keyword evidence="7" id="KW-0793">Thylakoid</keyword>
<dbReference type="Gramene" id="FCD_00012670-RA">
    <property type="protein sequence ID" value="FCD_00012670-RA:cds"/>
    <property type="gene ID" value="FCD_00012670"/>
</dbReference>
<dbReference type="InterPro" id="IPR002227">
    <property type="entry name" value="Tyrosinase_Cu-bd"/>
</dbReference>
<feature type="binding site" evidence="9">
    <location>
        <position position="180"/>
    </location>
    <ligand>
        <name>Cu cation</name>
        <dbReference type="ChEBI" id="CHEBI:23378"/>
        <label>A</label>
    </ligand>
</feature>
<feature type="cross-link" description="2'-(S-cysteinyl)-histidine (Cys-His)" evidence="11">
    <location>
        <begin position="184"/>
        <end position="201"/>
    </location>
</feature>
<gene>
    <name evidence="15" type="ORF">TIFTF001_020012</name>
</gene>
<organism evidence="15 16">
    <name type="scientific">Ficus carica</name>
    <name type="common">Common fig</name>
    <dbReference type="NCBI Taxonomy" id="3494"/>
    <lineage>
        <taxon>Eukaryota</taxon>
        <taxon>Viridiplantae</taxon>
        <taxon>Streptophyta</taxon>
        <taxon>Embryophyta</taxon>
        <taxon>Tracheophyta</taxon>
        <taxon>Spermatophyta</taxon>
        <taxon>Magnoliopsida</taxon>
        <taxon>eudicotyledons</taxon>
        <taxon>Gunneridae</taxon>
        <taxon>Pentapetalae</taxon>
        <taxon>rosids</taxon>
        <taxon>fabids</taxon>
        <taxon>Rosales</taxon>
        <taxon>Moraceae</taxon>
        <taxon>Ficeae</taxon>
        <taxon>Ficus</taxon>
    </lineage>
</organism>
<dbReference type="GO" id="GO:0009543">
    <property type="term" value="C:chloroplast thylakoid lumen"/>
    <property type="evidence" value="ECO:0007669"/>
    <property type="project" value="UniProtKB-SubCell"/>
</dbReference>
<dbReference type="FunFam" id="1.10.1280.10:FF:000007">
    <property type="entry name" value="Polyphenol oxidase, chloroplastic"/>
    <property type="match status" value="1"/>
</dbReference>
<evidence type="ECO:0000256" key="9">
    <source>
        <dbReference type="PIRSR" id="PIRSR000290-1"/>
    </source>
</evidence>
<feature type="disulfide bond" evidence="10">
    <location>
        <begin position="119"/>
        <end position="181"/>
    </location>
</feature>
<dbReference type="PRINTS" id="PR00092">
    <property type="entry name" value="TYROSINASE"/>
</dbReference>
<evidence type="ECO:0000256" key="1">
    <source>
        <dbReference type="ARBA" id="ARBA00004456"/>
    </source>
</evidence>
<sequence>MASLSTTSPRSTTTAGIATSTTSLSPSLHKISQICFLPNRSNKYSLPRRFSCKANNNDHDLNPTNPKIDRRNVLLGLGGLGGLAGLRADPFAFAAPIAPPDLSKCGAADFPSGVEPTNCCPPFPAQIVDFKLPPPSRVRVRPPAHAVDNAYIAKFNRAVQLMRALPDSDPRSFKQQANIHCAYCDGAYEQVGFPDLDIQVHSSWLFLPFHRWYLYFFERILGKLINDPNFAMPFWNWDAPAGMQMPAIYTNTKSPLYDKFRNQNHLPPKLVDLDFNGQDESISNQAQIQANLTIMYRQIVSNGRSARLFMGESYRAGDDPSPGPGSLENIPHGPVHVWTGDNTQPNGEDMGNFYSAGRDPIFFAHHSNIDRMWNIWKTLGGRRQDYTDTDFLDAAFLFYDENSQLVRVKVRDCLDTKKLGYVYQDVDIPWLNSRPTPRRRVVDKIKTGLKRIGVARADEYPRASFPLTLDKPVKTLVSRPKKKRSKKEKDEEDEVLVIQGIEFDRNVPIKFDVFINDEDDAPTGPDKSEFAGSFVSVPHKHKSKTKLSTCLRLDITELLEDLDAEDDENVVVTLVPKIGTGHVSIGGLKIEFVS</sequence>
<feature type="domain" description="Tyrosinase copper-binding" evidence="14">
    <location>
        <begin position="359"/>
        <end position="370"/>
    </location>
</feature>
<keyword evidence="4" id="KW-0883">Thioether bond</keyword>
<dbReference type="GO" id="GO:0046872">
    <property type="term" value="F:metal ion binding"/>
    <property type="evidence" value="ECO:0007669"/>
    <property type="project" value="UniProtKB-KW"/>
</dbReference>
<dbReference type="InterPro" id="IPR022740">
    <property type="entry name" value="Polyphenol_oxidase_C"/>
</dbReference>
<comment type="subcellular location">
    <subcellularLocation>
        <location evidence="1">Plastid</location>
        <location evidence="1">Chloroplast thylakoid lumen</location>
    </subcellularLocation>
</comment>
<evidence type="ECO:0000256" key="4">
    <source>
        <dbReference type="ARBA" id="ARBA00022784"/>
    </source>
</evidence>
<dbReference type="InterPro" id="IPR050316">
    <property type="entry name" value="Tyrosinase/Hemocyanin"/>
</dbReference>
<evidence type="ECO:0000313" key="15">
    <source>
        <dbReference type="EMBL" id="GMN50855.1"/>
    </source>
</evidence>
<dbReference type="Gene3D" id="1.10.1280.10">
    <property type="entry name" value="Di-copper center containing domain from catechol oxidase"/>
    <property type="match status" value="1"/>
</dbReference>
<keyword evidence="8 10" id="KW-1015">Disulfide bond</keyword>
<evidence type="ECO:0000256" key="2">
    <source>
        <dbReference type="ARBA" id="ARBA00009928"/>
    </source>
</evidence>
<evidence type="ECO:0000256" key="5">
    <source>
        <dbReference type="ARBA" id="ARBA00023002"/>
    </source>
</evidence>
<feature type="binding site" evidence="9">
    <location>
        <position position="210"/>
    </location>
    <ligand>
        <name>Cu cation</name>
        <dbReference type="ChEBI" id="CHEBI:23378"/>
        <label>A</label>
    </ligand>
</feature>
<dbReference type="Pfam" id="PF12142">
    <property type="entry name" value="PPO1_DWL"/>
    <property type="match status" value="1"/>
</dbReference>
<evidence type="ECO:0000256" key="8">
    <source>
        <dbReference type="ARBA" id="ARBA00023157"/>
    </source>
</evidence>
<dbReference type="GO" id="GO:0004097">
    <property type="term" value="F:catechol oxidase activity"/>
    <property type="evidence" value="ECO:0007669"/>
    <property type="project" value="InterPro"/>
</dbReference>
<dbReference type="Pfam" id="PF12143">
    <property type="entry name" value="PPO1_KFDV"/>
    <property type="match status" value="1"/>
</dbReference>
<keyword evidence="16" id="KW-1185">Reference proteome</keyword>
<evidence type="ECO:0000259" key="14">
    <source>
        <dbReference type="PROSITE" id="PS00498"/>
    </source>
</evidence>
<comment type="similarity">
    <text evidence="2">Belongs to the tyrosinase family.</text>
</comment>
<dbReference type="PROSITE" id="PS00497">
    <property type="entry name" value="TYROSINASE_1"/>
    <property type="match status" value="1"/>
</dbReference>
<feature type="disulfide bond" evidence="10">
    <location>
        <begin position="105"/>
        <end position="120"/>
    </location>
</feature>
<keyword evidence="3 9" id="KW-0479">Metal-binding</keyword>
<evidence type="ECO:0000256" key="7">
    <source>
        <dbReference type="ARBA" id="ARBA00023078"/>
    </source>
</evidence>
<evidence type="ECO:0000256" key="6">
    <source>
        <dbReference type="ARBA" id="ARBA00023008"/>
    </source>
</evidence>
<dbReference type="Proteomes" id="UP001187192">
    <property type="component" value="Unassembled WGS sequence"/>
</dbReference>
<comment type="cofactor">
    <cofactor evidence="9">
        <name>Cu(2+)</name>
        <dbReference type="ChEBI" id="CHEBI:29036"/>
    </cofactor>
    <text evidence="9">Binds 2 copper ions per subunit.</text>
</comment>
<evidence type="ECO:0000256" key="12">
    <source>
        <dbReference type="SAM" id="MobiDB-lite"/>
    </source>
</evidence>
<dbReference type="AlphaFoldDB" id="A0AA88AEL2"/>
<accession>A0AA88AEL2</accession>
<feature type="binding site" evidence="9">
    <location>
        <position position="332"/>
    </location>
    <ligand>
        <name>Cu cation</name>
        <dbReference type="ChEBI" id="CHEBI:23378"/>
        <label>B</label>
    </ligand>
</feature>
<dbReference type="GO" id="GO:0046148">
    <property type="term" value="P:pigment biosynthetic process"/>
    <property type="evidence" value="ECO:0007669"/>
    <property type="project" value="InterPro"/>
</dbReference>
<feature type="binding site" evidence="9">
    <location>
        <position position="336"/>
    </location>
    <ligand>
        <name>Cu cation</name>
        <dbReference type="ChEBI" id="CHEBI:23378"/>
        <label>B</label>
    </ligand>
</feature>
<dbReference type="EMBL" id="BTGU01000035">
    <property type="protein sequence ID" value="GMN50855.1"/>
    <property type="molecule type" value="Genomic_DNA"/>
</dbReference>
<evidence type="ECO:0000313" key="16">
    <source>
        <dbReference type="Proteomes" id="UP001187192"/>
    </source>
</evidence>
<feature type="domain" description="Tyrosinase copper-binding" evidence="13">
    <location>
        <begin position="201"/>
        <end position="218"/>
    </location>
</feature>
<dbReference type="PANTHER" id="PTHR11474">
    <property type="entry name" value="TYROSINASE FAMILY MEMBER"/>
    <property type="match status" value="1"/>
</dbReference>
<feature type="binding site" evidence="9">
    <location>
        <position position="201"/>
    </location>
    <ligand>
        <name>Cu cation</name>
        <dbReference type="ChEBI" id="CHEBI:23378"/>
        <label>A</label>
    </ligand>
</feature>
<feature type="region of interest" description="Disordered" evidence="12">
    <location>
        <begin position="1"/>
        <end position="22"/>
    </location>
</feature>
<dbReference type="Pfam" id="PF00264">
    <property type="entry name" value="Tyrosinase"/>
    <property type="match status" value="1"/>
</dbReference>
<protein>
    <recommendedName>
        <fullName evidence="13 14">Tyrosinase copper-binding domain-containing protein</fullName>
    </recommendedName>
</protein>
<comment type="caution">
    <text evidence="15">The sequence shown here is derived from an EMBL/GenBank/DDBJ whole genome shotgun (WGS) entry which is preliminary data.</text>
</comment>
<feature type="binding site" evidence="9">
    <location>
        <position position="366"/>
    </location>
    <ligand>
        <name>Cu cation</name>
        <dbReference type="ChEBI" id="CHEBI:23378"/>
        <label>B</label>
    </ligand>
</feature>
<evidence type="ECO:0000256" key="10">
    <source>
        <dbReference type="PIRSR" id="PIRSR000290-2"/>
    </source>
</evidence>
<dbReference type="InterPro" id="IPR016213">
    <property type="entry name" value="Polyphenol_oxidase"/>
</dbReference>